<feature type="transmembrane region" description="Helical" evidence="1">
    <location>
        <begin position="79"/>
        <end position="104"/>
    </location>
</feature>
<comment type="caution">
    <text evidence="2">The sequence shown here is derived from an EMBL/GenBank/DDBJ whole genome shotgun (WGS) entry which is preliminary data.</text>
</comment>
<keyword evidence="1" id="KW-0472">Membrane</keyword>
<reference evidence="2 3" key="1">
    <citation type="submission" date="2024-10" db="EMBL/GenBank/DDBJ databases">
        <authorList>
            <person name="Kim D."/>
        </authorList>
    </citation>
    <scope>NUCLEOTIDE SEQUENCE [LARGE SCALE GENOMIC DNA]</scope>
    <source>
        <strain evidence="2">BH-2024</strain>
    </source>
</reference>
<proteinExistence type="predicted"/>
<sequence>MIHRFWYNAKANFCCWAIGADLRLTDGPTEGRTYERSADGLSARCCATRNQFQAIIFLQLILLFILLILLNSFRPTHPISSMATTVASIALQLVILGTVVQLSYEFQCTQSFRHADHTKGQPYPPGFGEIFALGKWKNFDLKNYVDLGDNHCLEDNVHGCSTITCTRADGSELFRINGCGGRWGYCIHHENDPFKPLCKSPNNYLCDKSCTEDGKCGECRGLHCNNKIELVQPPQPKKTTLTIHIESMPISGAMTTSAIGSASAKLIIAIIGNAVLLLTMRGHHNAGKKNAAKNMALLQIQ</sequence>
<keyword evidence="3" id="KW-1185">Reference proteome</keyword>
<keyword evidence="1" id="KW-0812">Transmembrane</keyword>
<dbReference type="Proteomes" id="UP001620626">
    <property type="component" value="Unassembled WGS sequence"/>
</dbReference>
<organism evidence="2 3">
    <name type="scientific">Heterodera trifolii</name>
    <dbReference type="NCBI Taxonomy" id="157864"/>
    <lineage>
        <taxon>Eukaryota</taxon>
        <taxon>Metazoa</taxon>
        <taxon>Ecdysozoa</taxon>
        <taxon>Nematoda</taxon>
        <taxon>Chromadorea</taxon>
        <taxon>Rhabditida</taxon>
        <taxon>Tylenchina</taxon>
        <taxon>Tylenchomorpha</taxon>
        <taxon>Tylenchoidea</taxon>
        <taxon>Heteroderidae</taxon>
        <taxon>Heteroderinae</taxon>
        <taxon>Heterodera</taxon>
    </lineage>
</organism>
<dbReference type="AlphaFoldDB" id="A0ABD2KJ52"/>
<keyword evidence="1" id="KW-1133">Transmembrane helix</keyword>
<name>A0ABD2KJ52_9BILA</name>
<dbReference type="EMBL" id="JBICBT010000743">
    <property type="protein sequence ID" value="KAL3102936.1"/>
    <property type="molecule type" value="Genomic_DNA"/>
</dbReference>
<accession>A0ABD2KJ52</accession>
<evidence type="ECO:0000313" key="3">
    <source>
        <dbReference type="Proteomes" id="UP001620626"/>
    </source>
</evidence>
<feature type="transmembrane region" description="Helical" evidence="1">
    <location>
        <begin position="54"/>
        <end position="73"/>
    </location>
</feature>
<gene>
    <name evidence="2" type="ORF">niasHT_025844</name>
</gene>
<evidence type="ECO:0000256" key="1">
    <source>
        <dbReference type="SAM" id="Phobius"/>
    </source>
</evidence>
<protein>
    <submittedName>
        <fullName evidence="2">Uncharacterized protein</fullName>
    </submittedName>
</protein>
<evidence type="ECO:0000313" key="2">
    <source>
        <dbReference type="EMBL" id="KAL3102936.1"/>
    </source>
</evidence>